<dbReference type="InParanoid" id="A0A1Z5KFR5"/>
<feature type="chain" id="PRO_5013255676" evidence="1">
    <location>
        <begin position="21"/>
        <end position="353"/>
    </location>
</feature>
<reference evidence="2 3" key="1">
    <citation type="journal article" date="2015" name="Plant Cell">
        <title>Oil accumulation by the oleaginous diatom Fistulifera solaris as revealed by the genome and transcriptome.</title>
        <authorList>
            <person name="Tanaka T."/>
            <person name="Maeda Y."/>
            <person name="Veluchamy A."/>
            <person name="Tanaka M."/>
            <person name="Abida H."/>
            <person name="Marechal E."/>
            <person name="Bowler C."/>
            <person name="Muto M."/>
            <person name="Sunaga Y."/>
            <person name="Tanaka M."/>
            <person name="Yoshino T."/>
            <person name="Taniguchi T."/>
            <person name="Fukuda Y."/>
            <person name="Nemoto M."/>
            <person name="Matsumoto M."/>
            <person name="Wong P.S."/>
            <person name="Aburatani S."/>
            <person name="Fujibuchi W."/>
        </authorList>
    </citation>
    <scope>NUCLEOTIDE SEQUENCE [LARGE SCALE GENOMIC DNA]</scope>
    <source>
        <strain evidence="2 3">JPCC DA0580</strain>
    </source>
</reference>
<proteinExistence type="predicted"/>
<dbReference type="Proteomes" id="UP000198406">
    <property type="component" value="Unassembled WGS sequence"/>
</dbReference>
<organism evidence="2 3">
    <name type="scientific">Fistulifera solaris</name>
    <name type="common">Oleaginous diatom</name>
    <dbReference type="NCBI Taxonomy" id="1519565"/>
    <lineage>
        <taxon>Eukaryota</taxon>
        <taxon>Sar</taxon>
        <taxon>Stramenopiles</taxon>
        <taxon>Ochrophyta</taxon>
        <taxon>Bacillariophyta</taxon>
        <taxon>Bacillariophyceae</taxon>
        <taxon>Bacillariophycidae</taxon>
        <taxon>Naviculales</taxon>
        <taxon>Naviculaceae</taxon>
        <taxon>Fistulifera</taxon>
    </lineage>
</organism>
<name>A0A1Z5KFR5_FISSO</name>
<keyword evidence="3" id="KW-1185">Reference proteome</keyword>
<sequence length="353" mass="37226">MMQFLPCLFILIIHIHIGNAAAPPTLSIGDVNDVLTEFNVGEGSTDETGSLNHIQIAGTAGTNVDISNNPGPNPAAETKYYEFTILAPGCLTPGDGAVTVKTSYDTDGHLTALNTVDLELAVSAWGASNHAVDGKFGVCIQADIMMITEALQAVVIERKNFDFRVTPILSTFTINAGMTDSTVSVGGSDGEKSGTTVTGTWAGNDPLAPGDPIWFILDIVSPTYSFVGFEQVSMAVGVQPVENLVVDSEVQDTAMTGSDLYNAGTELQFYHILPRSVYTGDPQQLEMSGKAIVTYTGRRRLENGEYEKLTEKADFSVKASLMADDGSGSSSFKLEVLSIVIGGVGVIGAGIIL</sequence>
<dbReference type="EMBL" id="BDSP01000219">
    <property type="protein sequence ID" value="GAX25133.1"/>
    <property type="molecule type" value="Genomic_DNA"/>
</dbReference>
<gene>
    <name evidence="2" type="ORF">FisN_10Lh339</name>
</gene>
<comment type="caution">
    <text evidence="2">The sequence shown here is derived from an EMBL/GenBank/DDBJ whole genome shotgun (WGS) entry which is preliminary data.</text>
</comment>
<feature type="signal peptide" evidence="1">
    <location>
        <begin position="1"/>
        <end position="20"/>
    </location>
</feature>
<protein>
    <submittedName>
        <fullName evidence="2">Uncharacterized protein</fullName>
    </submittedName>
</protein>
<evidence type="ECO:0000313" key="2">
    <source>
        <dbReference type="EMBL" id="GAX25133.1"/>
    </source>
</evidence>
<dbReference type="AlphaFoldDB" id="A0A1Z5KFR5"/>
<evidence type="ECO:0000256" key="1">
    <source>
        <dbReference type="SAM" id="SignalP"/>
    </source>
</evidence>
<keyword evidence="1" id="KW-0732">Signal</keyword>
<accession>A0A1Z5KFR5</accession>
<evidence type="ECO:0000313" key="3">
    <source>
        <dbReference type="Proteomes" id="UP000198406"/>
    </source>
</evidence>